<dbReference type="InterPro" id="IPR013324">
    <property type="entry name" value="RNA_pol_sigma_r3/r4-like"/>
</dbReference>
<dbReference type="Gene3D" id="1.10.10.60">
    <property type="entry name" value="Homeodomain-like"/>
    <property type="match status" value="1"/>
</dbReference>
<proteinExistence type="predicted"/>
<dbReference type="SUPFAM" id="SSF88659">
    <property type="entry name" value="Sigma3 and sigma4 domains of RNA polymerase sigma factors"/>
    <property type="match status" value="1"/>
</dbReference>
<name>A0ABP2L3Y7_9FIRM</name>
<dbReference type="Proteomes" id="UP000004018">
    <property type="component" value="Unassembled WGS sequence"/>
</dbReference>
<feature type="region of interest" description="Disordered" evidence="1">
    <location>
        <begin position="1"/>
        <end position="29"/>
    </location>
</feature>
<feature type="compositionally biased region" description="Basic residues" evidence="1">
    <location>
        <begin position="14"/>
        <end position="24"/>
    </location>
</feature>
<organism evidence="2 3">
    <name type="scientific">Megasphaera lornae</name>
    <dbReference type="NCBI Taxonomy" id="1000568"/>
    <lineage>
        <taxon>Bacteria</taxon>
        <taxon>Bacillati</taxon>
        <taxon>Bacillota</taxon>
        <taxon>Negativicutes</taxon>
        <taxon>Veillonellales</taxon>
        <taxon>Veillonellaceae</taxon>
        <taxon>Megasphaera</taxon>
    </lineage>
</organism>
<protein>
    <submittedName>
        <fullName evidence="2">RNA polymerase sigma factor, sigma-70 family</fullName>
    </submittedName>
</protein>
<reference evidence="2 3" key="1">
    <citation type="submission" date="2011-04" db="EMBL/GenBank/DDBJ databases">
        <authorList>
            <person name="Harkins D.M."/>
            <person name="Madupu R."/>
            <person name="Durkin A.S."/>
            <person name="Torralba M."/>
            <person name="Methe B."/>
            <person name="Sutton G.G."/>
            <person name="Nelson K.E."/>
        </authorList>
    </citation>
    <scope>NUCLEOTIDE SEQUENCE [LARGE SCALE GENOMIC DNA]</scope>
    <source>
        <strain evidence="2 3">UPII 199-6</strain>
    </source>
</reference>
<accession>A0ABP2L3Y7</accession>
<evidence type="ECO:0000313" key="3">
    <source>
        <dbReference type="Proteomes" id="UP000004018"/>
    </source>
</evidence>
<sequence>MTRAGKRPYGSAVRRPRRHTWQRNKRPDRPDNYIEEVNIMKSLRDDIMAYRQGNRQIAADLIQQVAPYIHKLQRRYTYCMERDEIFNICFDAMHTFLQTADLQHADCTVRQVLAALHNAVRREGYQVRLMQSKLRDNFAAVCSAYGAVVSPDTYTVLRLHLQDLLRQEPPLTRRLLSDRYSWQMNYAELSRKYGMSERRIRYMIRRHEARLREQLREWQES</sequence>
<keyword evidence="3" id="KW-1185">Reference proteome</keyword>
<dbReference type="EMBL" id="AFIJ01000029">
    <property type="protein sequence ID" value="EGL40300.1"/>
    <property type="molecule type" value="Genomic_DNA"/>
</dbReference>
<comment type="caution">
    <text evidence="2">The sequence shown here is derived from an EMBL/GenBank/DDBJ whole genome shotgun (WGS) entry which is preliminary data.</text>
</comment>
<evidence type="ECO:0000313" key="2">
    <source>
        <dbReference type="EMBL" id="EGL40300.1"/>
    </source>
</evidence>
<evidence type="ECO:0000256" key="1">
    <source>
        <dbReference type="SAM" id="MobiDB-lite"/>
    </source>
</evidence>
<gene>
    <name evidence="2" type="ORF">HMPREF1039_0762</name>
</gene>